<keyword evidence="5" id="KW-1185">Reference proteome</keyword>
<evidence type="ECO:0000313" key="5">
    <source>
        <dbReference type="Proteomes" id="UP000009877"/>
    </source>
</evidence>
<feature type="transmembrane region" description="Helical" evidence="2">
    <location>
        <begin position="97"/>
        <end position="115"/>
    </location>
</feature>
<gene>
    <name evidence="4" type="ORF">C884_00197</name>
</gene>
<feature type="transmembrane region" description="Helical" evidence="2">
    <location>
        <begin position="41"/>
        <end position="59"/>
    </location>
</feature>
<reference evidence="4 5" key="1">
    <citation type="journal article" date="2014" name="Genome Announc.">
        <title>Draft Genome Sequence of Kocuria palustris PEL.</title>
        <authorList>
            <person name="Sharma G."/>
            <person name="Khatri I."/>
            <person name="Subramanian S."/>
        </authorList>
    </citation>
    <scope>NUCLEOTIDE SEQUENCE [LARGE SCALE GENOMIC DNA]</scope>
    <source>
        <strain evidence="4 5">PEL</strain>
    </source>
</reference>
<dbReference type="InterPro" id="IPR037185">
    <property type="entry name" value="EmrE-like"/>
</dbReference>
<evidence type="ECO:0000313" key="4">
    <source>
        <dbReference type="EMBL" id="EME38002.1"/>
    </source>
</evidence>
<dbReference type="EMBL" id="ANHZ02000001">
    <property type="protein sequence ID" value="EME38002.1"/>
    <property type="molecule type" value="Genomic_DNA"/>
</dbReference>
<evidence type="ECO:0000256" key="1">
    <source>
        <dbReference type="ARBA" id="ARBA00007362"/>
    </source>
</evidence>
<evidence type="ECO:0000259" key="3">
    <source>
        <dbReference type="Pfam" id="PF00892"/>
    </source>
</evidence>
<comment type="caution">
    <text evidence="4">The sequence shown here is derived from an EMBL/GenBank/DDBJ whole genome shotgun (WGS) entry which is preliminary data.</text>
</comment>
<feature type="domain" description="EamA" evidence="3">
    <location>
        <begin position="13"/>
        <end position="112"/>
    </location>
</feature>
<sequence length="123" mass="12834">MSGQSTARSTGPGAAMVLSACLSIQVGAAAAAQLFDDLGSWGASALRLLLAAVLMLLAARPRIRAWDRLQWRCVIALGLALAGMNGFIYAAIQRIPLGTAVAIEFLGPLVLAACLSRRSRDLL</sequence>
<name>M2WHD7_9MICC</name>
<proteinExistence type="inferred from homology"/>
<dbReference type="GO" id="GO:0016020">
    <property type="term" value="C:membrane"/>
    <property type="evidence" value="ECO:0007669"/>
    <property type="project" value="InterPro"/>
</dbReference>
<evidence type="ECO:0000256" key="2">
    <source>
        <dbReference type="SAM" id="Phobius"/>
    </source>
</evidence>
<protein>
    <recommendedName>
        <fullName evidence="3">EamA domain-containing protein</fullName>
    </recommendedName>
</protein>
<keyword evidence="2" id="KW-1133">Transmembrane helix</keyword>
<dbReference type="InterPro" id="IPR000620">
    <property type="entry name" value="EamA_dom"/>
</dbReference>
<dbReference type="Proteomes" id="UP000009877">
    <property type="component" value="Unassembled WGS sequence"/>
</dbReference>
<keyword evidence="2" id="KW-0472">Membrane</keyword>
<dbReference type="SUPFAM" id="SSF103481">
    <property type="entry name" value="Multidrug resistance efflux transporter EmrE"/>
    <property type="match status" value="1"/>
</dbReference>
<dbReference type="Pfam" id="PF00892">
    <property type="entry name" value="EamA"/>
    <property type="match status" value="1"/>
</dbReference>
<feature type="transmembrane region" description="Helical" evidence="2">
    <location>
        <begin position="71"/>
        <end position="91"/>
    </location>
</feature>
<comment type="similarity">
    <text evidence="1">Belongs to the EamA transporter family.</text>
</comment>
<organism evidence="4 5">
    <name type="scientific">Kocuria palustris PEL</name>
    <dbReference type="NCBI Taxonomy" id="1236550"/>
    <lineage>
        <taxon>Bacteria</taxon>
        <taxon>Bacillati</taxon>
        <taxon>Actinomycetota</taxon>
        <taxon>Actinomycetes</taxon>
        <taxon>Micrococcales</taxon>
        <taxon>Micrococcaceae</taxon>
        <taxon>Kocuria</taxon>
    </lineage>
</organism>
<dbReference type="AlphaFoldDB" id="M2WHD7"/>
<accession>M2WHD7</accession>
<keyword evidence="2" id="KW-0812">Transmembrane</keyword>
<dbReference type="RefSeq" id="WP_006213345.1">
    <property type="nucleotide sequence ID" value="NZ_ANHZ02000001.1"/>
</dbReference>